<organism evidence="2 3">
    <name type="scientific">Elasticomyces elasticus</name>
    <dbReference type="NCBI Taxonomy" id="574655"/>
    <lineage>
        <taxon>Eukaryota</taxon>
        <taxon>Fungi</taxon>
        <taxon>Dikarya</taxon>
        <taxon>Ascomycota</taxon>
        <taxon>Pezizomycotina</taxon>
        <taxon>Dothideomycetes</taxon>
        <taxon>Dothideomycetidae</taxon>
        <taxon>Mycosphaerellales</taxon>
        <taxon>Teratosphaeriaceae</taxon>
        <taxon>Elasticomyces</taxon>
    </lineage>
</organism>
<reference evidence="2" key="1">
    <citation type="submission" date="2023-08" db="EMBL/GenBank/DDBJ databases">
        <title>Black Yeasts Isolated from many extreme environments.</title>
        <authorList>
            <person name="Coleine C."/>
            <person name="Stajich J.E."/>
            <person name="Selbmann L."/>
        </authorList>
    </citation>
    <scope>NUCLEOTIDE SEQUENCE</scope>
    <source>
        <strain evidence="2">CCFEE 5810</strain>
    </source>
</reference>
<evidence type="ECO:0000313" key="2">
    <source>
        <dbReference type="EMBL" id="KAK5708118.1"/>
    </source>
</evidence>
<dbReference type="Proteomes" id="UP001310594">
    <property type="component" value="Unassembled WGS sequence"/>
</dbReference>
<accession>A0AAN7WHL0</accession>
<gene>
    <name evidence="2" type="ORF">LTR97_000658</name>
</gene>
<comment type="caution">
    <text evidence="2">The sequence shown here is derived from an EMBL/GenBank/DDBJ whole genome shotgun (WGS) entry which is preliminary data.</text>
</comment>
<dbReference type="EMBL" id="JAVRQU010000001">
    <property type="protein sequence ID" value="KAK5708118.1"/>
    <property type="molecule type" value="Genomic_DNA"/>
</dbReference>
<sequence length="293" mass="32755">MAVTCPTPQPPPPSYDAASASLTATLVPDADTQPTRLDKSSNAVEDHQDSRSPNSVPEPHRSKLFVFSSQPLPWRKRLYLTTWLNDTFDRIANRPSNSWLYEFVFPPCYENVYISPPILSRRRDGMPRYRIEMLGDLCGVQEEPLVVLRKVHSGVKVGGNSEAMSGDLEASRQAEVHVEEVCRLVAEEIGSKARHVESAKTAVDYHVKWSAISAINRESRHRMSSSVLAGSEGSAGLVGAEHLLRRLEGFLVFVGRRPEDTPCVERLHGDVERIRRRVAEMVKSQKSIMAGRQ</sequence>
<evidence type="ECO:0000256" key="1">
    <source>
        <dbReference type="SAM" id="MobiDB-lite"/>
    </source>
</evidence>
<name>A0AAN7WHL0_9PEZI</name>
<dbReference type="AlphaFoldDB" id="A0AAN7WHL0"/>
<protein>
    <submittedName>
        <fullName evidence="2">Uncharacterized protein</fullName>
    </submittedName>
</protein>
<feature type="region of interest" description="Disordered" evidence="1">
    <location>
        <begin position="1"/>
        <end position="60"/>
    </location>
</feature>
<evidence type="ECO:0000313" key="3">
    <source>
        <dbReference type="Proteomes" id="UP001310594"/>
    </source>
</evidence>
<feature type="compositionally biased region" description="Basic and acidic residues" evidence="1">
    <location>
        <begin position="36"/>
        <end position="50"/>
    </location>
</feature>
<proteinExistence type="predicted"/>